<comment type="caution">
    <text evidence="1">The sequence shown here is derived from an EMBL/GenBank/DDBJ whole genome shotgun (WGS) entry which is preliminary data.</text>
</comment>
<dbReference type="Proteomes" id="UP000765509">
    <property type="component" value="Unassembled WGS sequence"/>
</dbReference>
<dbReference type="OrthoDB" id="3158924at2759"/>
<name>A0A9Q3E4D6_9BASI</name>
<dbReference type="EMBL" id="AVOT02024126">
    <property type="protein sequence ID" value="MBW0514619.1"/>
    <property type="molecule type" value="Genomic_DNA"/>
</dbReference>
<organism evidence="1 2">
    <name type="scientific">Austropuccinia psidii MF-1</name>
    <dbReference type="NCBI Taxonomy" id="1389203"/>
    <lineage>
        <taxon>Eukaryota</taxon>
        <taxon>Fungi</taxon>
        <taxon>Dikarya</taxon>
        <taxon>Basidiomycota</taxon>
        <taxon>Pucciniomycotina</taxon>
        <taxon>Pucciniomycetes</taxon>
        <taxon>Pucciniales</taxon>
        <taxon>Sphaerophragmiaceae</taxon>
        <taxon>Austropuccinia</taxon>
    </lineage>
</organism>
<gene>
    <name evidence="1" type="ORF">O181_054334</name>
</gene>
<sequence>MENIIRRFCAYIMEYKYHDLIPLLQAIQLSYNIILYSTIGKSPLLVEKGWNPLLPVDNLKKNLLTIHPTAKDFHDMWKKECDTAARCIAEAKEYNKQRYDKTHKG</sequence>
<evidence type="ECO:0000313" key="2">
    <source>
        <dbReference type="Proteomes" id="UP000765509"/>
    </source>
</evidence>
<evidence type="ECO:0000313" key="1">
    <source>
        <dbReference type="EMBL" id="MBW0514619.1"/>
    </source>
</evidence>
<reference evidence="1" key="1">
    <citation type="submission" date="2021-03" db="EMBL/GenBank/DDBJ databases">
        <title>Draft genome sequence of rust myrtle Austropuccinia psidii MF-1, a brazilian biotype.</title>
        <authorList>
            <person name="Quecine M.C."/>
            <person name="Pachon D.M.R."/>
            <person name="Bonatelli M.L."/>
            <person name="Correr F.H."/>
            <person name="Franceschini L.M."/>
            <person name="Leite T.F."/>
            <person name="Margarido G.R.A."/>
            <person name="Almeida C.A."/>
            <person name="Ferrarezi J.A."/>
            <person name="Labate C.A."/>
        </authorList>
    </citation>
    <scope>NUCLEOTIDE SEQUENCE</scope>
    <source>
        <strain evidence="1">MF-1</strain>
    </source>
</reference>
<accession>A0A9Q3E4D6</accession>
<proteinExistence type="predicted"/>
<dbReference type="AlphaFoldDB" id="A0A9Q3E4D6"/>
<keyword evidence="2" id="KW-1185">Reference proteome</keyword>
<protein>
    <submittedName>
        <fullName evidence="1">Uncharacterized protein</fullName>
    </submittedName>
</protein>